<dbReference type="EMBL" id="UINC01079289">
    <property type="protein sequence ID" value="SVC21144.1"/>
    <property type="molecule type" value="Genomic_DNA"/>
</dbReference>
<evidence type="ECO:0000313" key="1">
    <source>
        <dbReference type="EMBL" id="SVC21144.1"/>
    </source>
</evidence>
<sequence length="59" mass="6732">MSNGIYQIHNREGMICYVNTSNSGGDYYGKSWSDICESKLNGKVLDGIIDRYQYKTMRG</sequence>
<feature type="non-terminal residue" evidence="1">
    <location>
        <position position="59"/>
    </location>
</feature>
<proteinExistence type="predicted"/>
<reference evidence="1" key="1">
    <citation type="submission" date="2018-05" db="EMBL/GenBank/DDBJ databases">
        <authorList>
            <person name="Lanie J.A."/>
            <person name="Ng W.-L."/>
            <person name="Kazmierczak K.M."/>
            <person name="Andrzejewski T.M."/>
            <person name="Davidsen T.M."/>
            <person name="Wayne K.J."/>
            <person name="Tettelin H."/>
            <person name="Glass J.I."/>
            <person name="Rusch D."/>
            <person name="Podicherti R."/>
            <person name="Tsui H.-C.T."/>
            <person name="Winkler M.E."/>
        </authorList>
    </citation>
    <scope>NUCLEOTIDE SEQUENCE</scope>
</reference>
<organism evidence="1">
    <name type="scientific">marine metagenome</name>
    <dbReference type="NCBI Taxonomy" id="408172"/>
    <lineage>
        <taxon>unclassified sequences</taxon>
        <taxon>metagenomes</taxon>
        <taxon>ecological metagenomes</taxon>
    </lineage>
</organism>
<protein>
    <submittedName>
        <fullName evidence="1">Uncharacterized protein</fullName>
    </submittedName>
</protein>
<dbReference type="AlphaFoldDB" id="A0A382K861"/>
<accession>A0A382K861</accession>
<name>A0A382K861_9ZZZZ</name>
<gene>
    <name evidence="1" type="ORF">METZ01_LOCUS273998</name>
</gene>